<dbReference type="AlphaFoldDB" id="A0A5K7XJL0"/>
<accession>A0A5K7XJL0</accession>
<dbReference type="KEGG" id="lpav:PLANPX_4863"/>
<dbReference type="NCBIfam" id="TIGR02595">
    <property type="entry name" value="PEP_CTERM"/>
    <property type="match status" value="1"/>
</dbReference>
<reference evidence="4" key="1">
    <citation type="submission" date="2019-10" db="EMBL/GenBank/DDBJ databases">
        <title>Lacipirellula parvula gen. nov., sp. nov., representing a lineage of planctomycetes widespread in freshwater anoxic habitats, and description of the family Lacipirellulaceae.</title>
        <authorList>
            <person name="Dedysh S.N."/>
            <person name="Kulichevskaya I.S."/>
            <person name="Beletsky A.V."/>
            <person name="Rakitin A.L."/>
            <person name="Mardanov A.V."/>
            <person name="Ivanova A.A."/>
            <person name="Saltykova V.X."/>
            <person name="Rijpstra W.I.C."/>
            <person name="Sinninghe Damste J.S."/>
            <person name="Ravin N.V."/>
        </authorList>
    </citation>
    <scope>NUCLEOTIDE SEQUENCE [LARGE SCALE GENOMIC DNA]</scope>
    <source>
        <strain evidence="4">PX69</strain>
    </source>
</reference>
<dbReference type="InterPro" id="IPR013424">
    <property type="entry name" value="Ice-binding_C"/>
</dbReference>
<evidence type="ECO:0000313" key="3">
    <source>
        <dbReference type="EMBL" id="BBO35251.1"/>
    </source>
</evidence>
<dbReference type="EMBL" id="AP021861">
    <property type="protein sequence ID" value="BBO35251.1"/>
    <property type="molecule type" value="Genomic_DNA"/>
</dbReference>
<evidence type="ECO:0000313" key="4">
    <source>
        <dbReference type="Proteomes" id="UP000326837"/>
    </source>
</evidence>
<feature type="domain" description="Ice-binding protein C-terminal" evidence="2">
    <location>
        <begin position="248"/>
        <end position="269"/>
    </location>
</feature>
<gene>
    <name evidence="3" type="ORF">PLANPX_4863</name>
</gene>
<feature type="chain" id="PRO_5024997945" description="Ice-binding protein C-terminal domain-containing protein" evidence="1">
    <location>
        <begin position="24"/>
        <end position="270"/>
    </location>
</feature>
<dbReference type="RefSeq" id="WP_152100664.1">
    <property type="nucleotide sequence ID" value="NZ_AP021861.1"/>
</dbReference>
<name>A0A5K7XJL0_9BACT</name>
<sequence>MKRHLLACGASLALLATAATAQATVVNIDFGLHPDHPSGATSVLYSGTAAAPDAGTVWNGVQVTDNNAFHGPPGEFGWWSASVSQSNLLNSTGAPTPIGVNVVGVGEPNTGAFAILEGSPNLGAVATDAVGLMRDYLIGFNEPRFVNLSGFAPGTSVNLYLYGAGDTSNRDTMFSVTDVNGTHTATTTGTITGDGNNPVTHTLTLGGDYVVLNGILADANGGISISYLHGAGSGEGPFNGLQAVYNNVPEPTSLGLAGAGLCALLLRRRR</sequence>
<protein>
    <recommendedName>
        <fullName evidence="2">Ice-binding protein C-terminal domain-containing protein</fullName>
    </recommendedName>
</protein>
<keyword evidence="1" id="KW-0732">Signal</keyword>
<feature type="signal peptide" evidence="1">
    <location>
        <begin position="1"/>
        <end position="23"/>
    </location>
</feature>
<dbReference type="Pfam" id="PF07589">
    <property type="entry name" value="PEP-CTERM"/>
    <property type="match status" value="1"/>
</dbReference>
<keyword evidence="4" id="KW-1185">Reference proteome</keyword>
<evidence type="ECO:0000256" key="1">
    <source>
        <dbReference type="SAM" id="SignalP"/>
    </source>
</evidence>
<dbReference type="Proteomes" id="UP000326837">
    <property type="component" value="Chromosome"/>
</dbReference>
<proteinExistence type="predicted"/>
<organism evidence="3 4">
    <name type="scientific">Lacipirellula parvula</name>
    <dbReference type="NCBI Taxonomy" id="2650471"/>
    <lineage>
        <taxon>Bacteria</taxon>
        <taxon>Pseudomonadati</taxon>
        <taxon>Planctomycetota</taxon>
        <taxon>Planctomycetia</taxon>
        <taxon>Pirellulales</taxon>
        <taxon>Lacipirellulaceae</taxon>
        <taxon>Lacipirellula</taxon>
    </lineage>
</organism>
<evidence type="ECO:0000259" key="2">
    <source>
        <dbReference type="Pfam" id="PF07589"/>
    </source>
</evidence>